<dbReference type="SUPFAM" id="SSF51905">
    <property type="entry name" value="FAD/NAD(P)-binding domain"/>
    <property type="match status" value="1"/>
</dbReference>
<accession>A0A2T3L5W1</accession>
<sequence length="510" mass="56649">MNVNVSDTPFENIDGSIKTKITVGVVGGGVAGSTVALRLAELGIPVTLFEEGTTLVNGPPICHLHAGGNLYREISDEQCVTLLRQSIDTLRVFPHTANIRPTVIAVPLRDSGNPDTLLPRLKLLKNVYKKLIEQDTGNAVLGDPDEYFKIYQQQDLINLAAKNLPLMPVSLDDWMVPVAKNLNLNEFKYPIIMVQEYGLSIFRIAATASLAFDKLPACKVYTNAKVTHIEKNDSKNQQAWNISFQRFNKQLNDHQTENITVDYLVNACGYRTGSLDDMAAVTRNRMVEFKAAYVTQWPACEGIWPEVIFHGERGTPNGMAQLTPYPNGYFQLHGMTEDITLFKKGLVSSTKQSAQPKLEEHFISKLKTQWKPFEVTARTQRAINHMAQFVPTFDDAIVSGNPLFGAQQIPGNDPTLRAADVSFEDQHYARSEIVKASSAISAADAILDKLVEEGLITKDIFAGLLSREEQFQMTHALNTEDVVRVAEQLAESRHFPKALAQPVNIAKNQK</sequence>
<gene>
    <name evidence="1" type="ORF">C9J47_18450</name>
</gene>
<comment type="caution">
    <text evidence="1">The sequence shown here is derived from an EMBL/GenBank/DDBJ whole genome shotgun (WGS) entry which is preliminary data.</text>
</comment>
<keyword evidence="2" id="KW-1185">Reference proteome</keyword>
<proteinExistence type="predicted"/>
<organism evidence="1 2">
    <name type="scientific">Photobacterium indicum</name>
    <dbReference type="NCBI Taxonomy" id="81447"/>
    <lineage>
        <taxon>Bacteria</taxon>
        <taxon>Pseudomonadati</taxon>
        <taxon>Pseudomonadota</taxon>
        <taxon>Gammaproteobacteria</taxon>
        <taxon>Vibrionales</taxon>
        <taxon>Vibrionaceae</taxon>
        <taxon>Photobacterium</taxon>
    </lineage>
</organism>
<protein>
    <submittedName>
        <fullName evidence="1">FAD-dependent oxidoreductase</fullName>
    </submittedName>
</protein>
<dbReference type="Proteomes" id="UP000241803">
    <property type="component" value="Unassembled WGS sequence"/>
</dbReference>
<name>A0A2T3L5W1_9GAMM</name>
<dbReference type="Gene3D" id="3.50.50.60">
    <property type="entry name" value="FAD/NAD(P)-binding domain"/>
    <property type="match status" value="1"/>
</dbReference>
<dbReference type="AlphaFoldDB" id="A0A2T3L5W1"/>
<dbReference type="EMBL" id="PYOC01000007">
    <property type="protein sequence ID" value="PSV45284.1"/>
    <property type="molecule type" value="Genomic_DNA"/>
</dbReference>
<dbReference type="RefSeq" id="WP_107254805.1">
    <property type="nucleotide sequence ID" value="NZ_PYOC01000007.1"/>
</dbReference>
<evidence type="ECO:0000313" key="1">
    <source>
        <dbReference type="EMBL" id="PSV45284.1"/>
    </source>
</evidence>
<dbReference type="InterPro" id="IPR036188">
    <property type="entry name" value="FAD/NAD-bd_sf"/>
</dbReference>
<reference evidence="1 2" key="1">
    <citation type="submission" date="2018-03" db="EMBL/GenBank/DDBJ databases">
        <title>Whole genome sequencing of Histamine producing bacteria.</title>
        <authorList>
            <person name="Butler K."/>
        </authorList>
    </citation>
    <scope>NUCLEOTIDE SEQUENCE [LARGE SCALE GENOMIC DNA]</scope>
    <source>
        <strain evidence="1 2">ATCC 19614</strain>
    </source>
</reference>
<evidence type="ECO:0000313" key="2">
    <source>
        <dbReference type="Proteomes" id="UP000241803"/>
    </source>
</evidence>